<reference evidence="4 5" key="1">
    <citation type="submission" date="2017-12" db="EMBL/GenBank/DDBJ databases">
        <title>Comparative genomics of Botrytis spp.</title>
        <authorList>
            <person name="Valero-Jimenez C.A."/>
            <person name="Tapia P."/>
            <person name="Veloso J."/>
            <person name="Silva-Moreno E."/>
            <person name="Staats M."/>
            <person name="Valdes J.H."/>
            <person name="Van Kan J.A.L."/>
        </authorList>
    </citation>
    <scope>NUCLEOTIDE SEQUENCE [LARGE SCALE GENOMIC DNA]</scope>
    <source>
        <strain evidence="4 5">Bp0003</strain>
    </source>
</reference>
<keyword evidence="2" id="KW-0539">Nucleus</keyword>
<dbReference type="Gene3D" id="3.40.50.720">
    <property type="entry name" value="NAD(P)-binding Rossmann-like Domain"/>
    <property type="match status" value="1"/>
</dbReference>
<dbReference type="PROSITE" id="PS00463">
    <property type="entry name" value="ZN2_CY6_FUNGAL_1"/>
    <property type="match status" value="1"/>
</dbReference>
<gene>
    <name evidence="4" type="ORF">BPAE_0189g00030</name>
</gene>
<dbReference type="PANTHER" id="PTHR37534:SF49">
    <property type="entry name" value="LYSINE BIOSYNTHESIS REGULATORY PROTEIN LYS14"/>
    <property type="match status" value="1"/>
</dbReference>
<dbReference type="CDD" id="cd12148">
    <property type="entry name" value="fungal_TF_MHR"/>
    <property type="match status" value="1"/>
</dbReference>
<dbReference type="CDD" id="cd00067">
    <property type="entry name" value="GAL4"/>
    <property type="match status" value="1"/>
</dbReference>
<dbReference type="Gene3D" id="3.90.25.10">
    <property type="entry name" value="UDP-galactose 4-epimerase, domain 1"/>
    <property type="match status" value="1"/>
</dbReference>
<dbReference type="InterPro" id="IPR001138">
    <property type="entry name" value="Zn2Cys6_DnaBD"/>
</dbReference>
<dbReference type="SMART" id="SM00066">
    <property type="entry name" value="GAL4"/>
    <property type="match status" value="1"/>
</dbReference>
<dbReference type="PANTHER" id="PTHR37534">
    <property type="entry name" value="TRANSCRIPTIONAL ACTIVATOR PROTEIN UGA3"/>
    <property type="match status" value="1"/>
</dbReference>
<keyword evidence="5" id="KW-1185">Reference proteome</keyword>
<dbReference type="InterPro" id="IPR021858">
    <property type="entry name" value="Fun_TF"/>
</dbReference>
<evidence type="ECO:0000256" key="2">
    <source>
        <dbReference type="ARBA" id="ARBA00023242"/>
    </source>
</evidence>
<dbReference type="GO" id="GO:0045944">
    <property type="term" value="P:positive regulation of transcription by RNA polymerase II"/>
    <property type="evidence" value="ECO:0007669"/>
    <property type="project" value="TreeGrafter"/>
</dbReference>
<dbReference type="EMBL" id="PQXI01000188">
    <property type="protein sequence ID" value="TGO21973.1"/>
    <property type="molecule type" value="Genomic_DNA"/>
</dbReference>
<protein>
    <recommendedName>
        <fullName evidence="3">Zn(2)-C6 fungal-type domain-containing protein</fullName>
    </recommendedName>
</protein>
<dbReference type="NCBIfam" id="TIGR03649">
    <property type="entry name" value="ergot_EASG"/>
    <property type="match status" value="1"/>
</dbReference>
<sequence>MAPGMGIKAPVPRTRTGCLTCRARKVKCDEGKPDCGRCIRLQRDCKWSTPPAHMLATTSHGHGISSTSSLPTTQQLALGKTRIPKDSFVIEFPNIDKTTMPYIHHFVGFCTRFLAYANDDEGNPFKEELVPFVTTSPALLHSIIAVAAGHMSRTDKQHEVKATKHYSMALRELNTALCDNSVAKQNATLGACLLLCVYEISHSDRGLWLEHLKGARDLILHRGGPKTSDFLTRFFALLDVSGSLWAGQGPLLPGNYWLEDAPTLSTSPKQIGDSPSSAEPALNWPYYDPGGVMTGEFHVFMIFMAKLSRLSSRSLVETSVEEQIIIRQEAIGIKHEVQMWWQNCPSMLRDLSNDWRRQPRDTKLTVAETLEAEAFSSTKACMYGCILFIHHIINPVGEEPTPPEVSEAITQILDIAAETPEGYGLEMGLYYGLFAAGASIFNDWAVEDTVRKKLKADTRIALYHADRALELLEILWRRQHQYERKFDWREVQQQMGIHMVLAKDWGEIDRTPQPDFGKMDRNEFKGTGIGVKNDGTDKATILLLGGTGKVARRIAPLLSVDGYNVLIASRSGSSPTSLPNTKGVKFDWVDTNSYDNPFVSLEEDGEANEISIEAVFMIAPPVLDALPLAERFIDGVIKRGVRRIVFLSGSIQHCGDGPILSQISEYIKGKGRNFQTFEEESKNSDPNAVEWTILKLSWFMENFSEMHHLYTIRDENRLISATGKGKIPFVSVEDIAHVACKALIGWRSDEFEKGLMEKELVLRGAELWSYDDIAALLTEMLRREISHVGVEEEEIVKGMVEGGVEEGLAGFLGELEGAVRRGEEAWLGGDLEKIIRGRGRGVREFVEGCGRDGVWDGGCLEEGIGGGERGGGLMIG</sequence>
<dbReference type="GO" id="GO:0000976">
    <property type="term" value="F:transcription cis-regulatory region binding"/>
    <property type="evidence" value="ECO:0007669"/>
    <property type="project" value="TreeGrafter"/>
</dbReference>
<dbReference type="Pfam" id="PF00172">
    <property type="entry name" value="Zn_clus"/>
    <property type="match status" value="1"/>
</dbReference>
<dbReference type="GO" id="GO:0000981">
    <property type="term" value="F:DNA-binding transcription factor activity, RNA polymerase II-specific"/>
    <property type="evidence" value="ECO:0007669"/>
    <property type="project" value="InterPro"/>
</dbReference>
<dbReference type="SUPFAM" id="SSF57701">
    <property type="entry name" value="Zn2/Cys6 DNA-binding domain"/>
    <property type="match status" value="1"/>
</dbReference>
<evidence type="ECO:0000313" key="4">
    <source>
        <dbReference type="EMBL" id="TGO21973.1"/>
    </source>
</evidence>
<evidence type="ECO:0000256" key="1">
    <source>
        <dbReference type="ARBA" id="ARBA00004123"/>
    </source>
</evidence>
<proteinExistence type="predicted"/>
<dbReference type="UniPathway" id="UPA00327"/>
<dbReference type="SUPFAM" id="SSF51735">
    <property type="entry name" value="NAD(P)-binding Rossmann-fold domains"/>
    <property type="match status" value="1"/>
</dbReference>
<dbReference type="AlphaFoldDB" id="A0A4Z1FHA3"/>
<feature type="domain" description="Zn(2)-C6 fungal-type" evidence="3">
    <location>
        <begin position="17"/>
        <end position="47"/>
    </location>
</feature>
<comment type="subcellular location">
    <subcellularLocation>
        <location evidence="1">Nucleus</location>
    </subcellularLocation>
</comment>
<dbReference type="InterPro" id="IPR036291">
    <property type="entry name" value="NAD(P)-bd_dom_sf"/>
</dbReference>
<accession>A0A4Z1FHA3</accession>
<dbReference type="InterPro" id="IPR019901">
    <property type="entry name" value="Ergot_alkaloid_biosynthesis"/>
</dbReference>
<dbReference type="GO" id="GO:0008270">
    <property type="term" value="F:zinc ion binding"/>
    <property type="evidence" value="ECO:0007669"/>
    <property type="project" value="InterPro"/>
</dbReference>
<dbReference type="Gene3D" id="4.10.240.10">
    <property type="entry name" value="Zn(2)-C6 fungal-type DNA-binding domain"/>
    <property type="match status" value="1"/>
</dbReference>
<evidence type="ECO:0000259" key="3">
    <source>
        <dbReference type="PROSITE" id="PS50048"/>
    </source>
</evidence>
<evidence type="ECO:0000313" key="5">
    <source>
        <dbReference type="Proteomes" id="UP000297910"/>
    </source>
</evidence>
<name>A0A4Z1FHA3_9HELO</name>
<organism evidence="4 5">
    <name type="scientific">Botrytis paeoniae</name>
    <dbReference type="NCBI Taxonomy" id="278948"/>
    <lineage>
        <taxon>Eukaryota</taxon>
        <taxon>Fungi</taxon>
        <taxon>Dikarya</taxon>
        <taxon>Ascomycota</taxon>
        <taxon>Pezizomycotina</taxon>
        <taxon>Leotiomycetes</taxon>
        <taxon>Helotiales</taxon>
        <taxon>Sclerotiniaceae</taxon>
        <taxon>Botrytis</taxon>
    </lineage>
</organism>
<dbReference type="InterPro" id="IPR036864">
    <property type="entry name" value="Zn2-C6_fun-type_DNA-bd_sf"/>
</dbReference>
<dbReference type="Pfam" id="PF11951">
    <property type="entry name" value="Fungal_trans_2"/>
    <property type="match status" value="1"/>
</dbReference>
<dbReference type="PROSITE" id="PS50048">
    <property type="entry name" value="ZN2_CY6_FUNGAL_2"/>
    <property type="match status" value="1"/>
</dbReference>
<dbReference type="Proteomes" id="UP000297910">
    <property type="component" value="Unassembled WGS sequence"/>
</dbReference>
<comment type="caution">
    <text evidence="4">The sequence shown here is derived from an EMBL/GenBank/DDBJ whole genome shotgun (WGS) entry which is preliminary data.</text>
</comment>
<dbReference type="GO" id="GO:0005634">
    <property type="term" value="C:nucleus"/>
    <property type="evidence" value="ECO:0007669"/>
    <property type="project" value="UniProtKB-SubCell"/>
</dbReference>
<dbReference type="GO" id="GO:0035835">
    <property type="term" value="P:indole alkaloid biosynthetic process"/>
    <property type="evidence" value="ECO:0007669"/>
    <property type="project" value="UniProtKB-UniPathway"/>
</dbReference>